<evidence type="ECO:0000313" key="3">
    <source>
        <dbReference type="Proteomes" id="UP000027931"/>
    </source>
</evidence>
<dbReference type="Proteomes" id="UP000027931">
    <property type="component" value="Unassembled WGS sequence"/>
</dbReference>
<dbReference type="eggNOG" id="COG1073">
    <property type="taxonomic scope" value="Bacteria"/>
</dbReference>
<keyword evidence="2" id="KW-0378">Hydrolase</keyword>
<protein>
    <submittedName>
        <fullName evidence="2">Alpha/beta hydrolase</fullName>
    </submittedName>
</protein>
<dbReference type="OrthoDB" id="9780269at2"/>
<dbReference type="SUPFAM" id="SSF53474">
    <property type="entry name" value="alpha/beta-Hydrolases"/>
    <property type="match status" value="1"/>
</dbReference>
<proteinExistence type="predicted"/>
<evidence type="ECO:0000259" key="1">
    <source>
        <dbReference type="Pfam" id="PF00561"/>
    </source>
</evidence>
<name>A0A074LJB5_9BACL</name>
<dbReference type="Gene3D" id="3.40.50.1820">
    <property type="entry name" value="alpha/beta hydrolase"/>
    <property type="match status" value="1"/>
</dbReference>
<dbReference type="PANTHER" id="PTHR43265">
    <property type="entry name" value="ESTERASE ESTD"/>
    <property type="match status" value="1"/>
</dbReference>
<evidence type="ECO:0000313" key="2">
    <source>
        <dbReference type="EMBL" id="KEO82276.1"/>
    </source>
</evidence>
<gene>
    <name evidence="2" type="ORF">EL26_15955</name>
</gene>
<organism evidence="2 3">
    <name type="scientific">Tumebacillus flagellatus</name>
    <dbReference type="NCBI Taxonomy" id="1157490"/>
    <lineage>
        <taxon>Bacteria</taxon>
        <taxon>Bacillati</taxon>
        <taxon>Bacillota</taxon>
        <taxon>Bacilli</taxon>
        <taxon>Bacillales</taxon>
        <taxon>Alicyclobacillaceae</taxon>
        <taxon>Tumebacillus</taxon>
    </lineage>
</organism>
<dbReference type="PANTHER" id="PTHR43265:SF1">
    <property type="entry name" value="ESTERASE ESTD"/>
    <property type="match status" value="1"/>
</dbReference>
<accession>A0A074LJB5</accession>
<dbReference type="RefSeq" id="WP_038090797.1">
    <property type="nucleotide sequence ID" value="NZ_JMIR01000024.1"/>
</dbReference>
<reference evidence="2 3" key="1">
    <citation type="journal article" date="2013" name="Int. J. Syst. Evol. Microbiol.">
        <title>Tumebacillus flagellatus sp. nov., an alpha-amylase/pullulanase-producing bacterium isolated from cassava wastewater.</title>
        <authorList>
            <person name="Wang Q."/>
            <person name="Xie N."/>
            <person name="Qin Y."/>
            <person name="Shen N."/>
            <person name="Zhu J."/>
            <person name="Mi H."/>
            <person name="Huang R."/>
        </authorList>
    </citation>
    <scope>NUCLEOTIDE SEQUENCE [LARGE SCALE GENOMIC DNA]</scope>
    <source>
        <strain evidence="2 3">GST4</strain>
    </source>
</reference>
<feature type="domain" description="AB hydrolase-1" evidence="1">
    <location>
        <begin position="30"/>
        <end position="144"/>
    </location>
</feature>
<keyword evidence="3" id="KW-1185">Reference proteome</keyword>
<dbReference type="GO" id="GO:0052689">
    <property type="term" value="F:carboxylic ester hydrolase activity"/>
    <property type="evidence" value="ECO:0007669"/>
    <property type="project" value="TreeGrafter"/>
</dbReference>
<comment type="caution">
    <text evidence="2">The sequence shown here is derived from an EMBL/GenBank/DDBJ whole genome shotgun (WGS) entry which is preliminary data.</text>
</comment>
<dbReference type="InterPro" id="IPR000073">
    <property type="entry name" value="AB_hydrolase_1"/>
</dbReference>
<dbReference type="InterPro" id="IPR053145">
    <property type="entry name" value="AB_hydrolase_Est10"/>
</dbReference>
<dbReference type="STRING" id="1157490.EL26_15955"/>
<dbReference type="InterPro" id="IPR029058">
    <property type="entry name" value="AB_hydrolase_fold"/>
</dbReference>
<dbReference type="AlphaFoldDB" id="A0A074LJB5"/>
<dbReference type="EMBL" id="JMIR01000024">
    <property type="protein sequence ID" value="KEO82276.1"/>
    <property type="molecule type" value="Genomic_DNA"/>
</dbReference>
<sequence>MQRAIELAFDGKTLRGMEHVPENAAGGRVPAVILYHGFTANKLQNHRMFWKLSRELEQLGAAAFRYDFLGSGESDGHFEEMTVSGEIAEAHAILDAVRQDPRIDENRIVLLGISMGGLVASVVAGDRPQEVRDLILLCPAGNMYDIVKPVVDLHLSDPNLQVIDYGGNLIGRAFGEDVRSLNVYDRAKTYTGGVLLVHGTADQTVPFVVSERYRDLCYGERAVLHAIEGADHTFNSHLWERDVIQTVLHRVAQLEQA</sequence>
<dbReference type="Pfam" id="PF00561">
    <property type="entry name" value="Abhydrolase_1"/>
    <property type="match status" value="1"/>
</dbReference>